<keyword evidence="5" id="KW-0238">DNA-binding</keyword>
<proteinExistence type="inferred from homology"/>
<dbReference type="InterPro" id="IPR016527">
    <property type="entry name" value="ORC4"/>
</dbReference>
<evidence type="ECO:0000256" key="7">
    <source>
        <dbReference type="SAM" id="MobiDB-lite"/>
    </source>
</evidence>
<sequence length="854" mass="92431">MESERSTKRRKLEAPEQRTPKNPAVPQRAQKSSPYSSKKPGFQIRATPVVEKNSTRSAQEIWAETKAMGLGLHPSLKKKNAGSTTKRKAPLDPLRNQRVSSADSPVSKIPSKAAVGFFKQFHAPKSDAAPPTPMKDGTVGVQHLRDTPASVSSEEDDTGGGAAEQGDMVDTRAGEEPRSLGEYAGEEEIAAPVSTSAQVARRKTFEDEIKELETAAQEAAKQEEEEEDTLGASSAKRRTSGRPRKAVATRDAPVVRRKLAETRRSPAKALARGSGGGDTGSPGEKSAERGSLKSGATAAQRRKANRADHIDAYSEVGQPDSNSMDLDFPEAAQTPLARVGSETQGVVPSKSKMKAQSLPVPEHDTQQVVFGAEHLAAIQSMVLAQLIGKRPIPLTNLSDEHTKVSTLIAQTVTASESNSMLLIGARGSGKTALVNQILREQAAEHPDTFHVVRLSGFVHTDDKIALRKIWRQLGREMEVEDDEGPSSRNYADTLTTLLALLSQPAEQGREQQADQVMKSVVFVLDEFELFATHPRQTLLYNLFDIAQSRKAPIAVLGLTTKIDVSESLEKRVKSRFSHRYVHLGLAKSFAAFQDGCKAVLCIAQDTLTSDDKDQLGVSGKAWNALMEHVVATEAFENHMRRLYHTTKSMPDFASSMLFPIATLPLGGTKTDSAALLEYLTTSLQLSLNPPDSKLDILPSLSTLQLALLICAARLTNIYNTDLVSFALAYEEYKVLASKAKLQSGAGVRVSGRAVAKGAWEALVGSENPAVYDGGRDAAEIRKAFGEVCEPRIMTGIIIALKDNAAGNKWNAFCRRKLSDGAWDLELSGKEDEVNREGGVATLVRRDDGDDDEVA</sequence>
<evidence type="ECO:0000256" key="5">
    <source>
        <dbReference type="ARBA" id="ARBA00023125"/>
    </source>
</evidence>
<evidence type="ECO:0000313" key="9">
    <source>
        <dbReference type="EMBL" id="TKA47566.1"/>
    </source>
</evidence>
<comment type="caution">
    <text evidence="9">The sequence shown here is derived from an EMBL/GenBank/DDBJ whole genome shotgun (WGS) entry which is preliminary data.</text>
</comment>
<dbReference type="GO" id="GO:0003688">
    <property type="term" value="F:DNA replication origin binding"/>
    <property type="evidence" value="ECO:0007669"/>
    <property type="project" value="TreeGrafter"/>
</dbReference>
<dbReference type="Proteomes" id="UP000310066">
    <property type="component" value="Unassembled WGS sequence"/>
</dbReference>
<comment type="subcellular location">
    <subcellularLocation>
        <location evidence="1">Nucleus</location>
    </subcellularLocation>
</comment>
<dbReference type="FunFam" id="3.40.50.300:FF:001597">
    <property type="entry name" value="Origin recognition complex subunit Orc4"/>
    <property type="match status" value="1"/>
</dbReference>
<evidence type="ECO:0000259" key="8">
    <source>
        <dbReference type="SMART" id="SM00382"/>
    </source>
</evidence>
<reference evidence="9 10" key="1">
    <citation type="submission" date="2017-03" db="EMBL/GenBank/DDBJ databases">
        <title>Genomes of endolithic fungi from Antarctica.</title>
        <authorList>
            <person name="Coleine C."/>
            <person name="Masonjones S."/>
            <person name="Stajich J.E."/>
        </authorList>
    </citation>
    <scope>NUCLEOTIDE SEQUENCE [LARGE SCALE GENOMIC DNA]</scope>
    <source>
        <strain evidence="9 10">CCFEE 5311</strain>
    </source>
</reference>
<feature type="region of interest" description="Disordered" evidence="7">
    <location>
        <begin position="340"/>
        <end position="360"/>
    </location>
</feature>
<dbReference type="PANTHER" id="PTHR12087">
    <property type="entry name" value="ORIGIN RECOGNITION COMPLEX SUBUNIT 4"/>
    <property type="match status" value="1"/>
</dbReference>
<evidence type="ECO:0000256" key="1">
    <source>
        <dbReference type="ARBA" id="ARBA00004123"/>
    </source>
</evidence>
<keyword evidence="4" id="KW-0235">DNA replication</keyword>
<feature type="compositionally biased region" description="Basic residues" evidence="7">
    <location>
        <begin position="235"/>
        <end position="247"/>
    </location>
</feature>
<evidence type="ECO:0000313" key="10">
    <source>
        <dbReference type="Proteomes" id="UP000310066"/>
    </source>
</evidence>
<dbReference type="Gene3D" id="3.40.50.300">
    <property type="entry name" value="P-loop containing nucleotide triphosphate hydrolases"/>
    <property type="match status" value="1"/>
</dbReference>
<dbReference type="PANTHER" id="PTHR12087:SF0">
    <property type="entry name" value="ORIGIN RECOGNITION COMPLEX SUBUNIT 4"/>
    <property type="match status" value="1"/>
</dbReference>
<feature type="region of interest" description="Disordered" evidence="7">
    <location>
        <begin position="1"/>
        <end position="109"/>
    </location>
</feature>
<evidence type="ECO:0000256" key="2">
    <source>
        <dbReference type="ARBA" id="ARBA00005334"/>
    </source>
</evidence>
<feature type="compositionally biased region" description="Basic residues" evidence="7">
    <location>
        <begin position="75"/>
        <end position="88"/>
    </location>
</feature>
<comment type="similarity">
    <text evidence="2">Belongs to the ORC4 family.</text>
</comment>
<dbReference type="SMART" id="SM00382">
    <property type="entry name" value="AAA"/>
    <property type="match status" value="1"/>
</dbReference>
<evidence type="ECO:0000256" key="4">
    <source>
        <dbReference type="ARBA" id="ARBA00022705"/>
    </source>
</evidence>
<feature type="compositionally biased region" description="Basic and acidic residues" evidence="7">
    <location>
        <begin position="203"/>
        <end position="213"/>
    </location>
</feature>
<feature type="region of interest" description="Disordered" evidence="7">
    <location>
        <begin position="123"/>
        <end position="309"/>
    </location>
</feature>
<name>A0A4U0VH49_9PEZI</name>
<dbReference type="GO" id="GO:0006270">
    <property type="term" value="P:DNA replication initiation"/>
    <property type="evidence" value="ECO:0007669"/>
    <property type="project" value="TreeGrafter"/>
</dbReference>
<dbReference type="InterPro" id="IPR003593">
    <property type="entry name" value="AAA+_ATPase"/>
</dbReference>
<dbReference type="Pfam" id="PF14629">
    <property type="entry name" value="ORC4_C"/>
    <property type="match status" value="1"/>
</dbReference>
<gene>
    <name evidence="9" type="ORF">B0A54_01938</name>
</gene>
<dbReference type="InterPro" id="IPR027417">
    <property type="entry name" value="P-loop_NTPase"/>
</dbReference>
<dbReference type="EMBL" id="NAJP01000005">
    <property type="protein sequence ID" value="TKA47566.1"/>
    <property type="molecule type" value="Genomic_DNA"/>
</dbReference>
<dbReference type="Pfam" id="PF13191">
    <property type="entry name" value="AAA_16"/>
    <property type="match status" value="1"/>
</dbReference>
<dbReference type="STRING" id="329885.A0A4U0VH49"/>
<keyword evidence="6" id="KW-0539">Nucleus</keyword>
<feature type="compositionally biased region" description="Basic and acidic residues" evidence="7">
    <location>
        <begin position="169"/>
        <end position="179"/>
    </location>
</feature>
<dbReference type="AlphaFoldDB" id="A0A4U0VH49"/>
<dbReference type="InterPro" id="IPR041664">
    <property type="entry name" value="AAA_16"/>
</dbReference>
<feature type="compositionally biased region" description="Basic and acidic residues" evidence="7">
    <location>
        <begin position="1"/>
        <end position="19"/>
    </location>
</feature>
<organism evidence="9 10">
    <name type="scientific">Friedmanniomyces endolithicus</name>
    <dbReference type="NCBI Taxonomy" id="329885"/>
    <lineage>
        <taxon>Eukaryota</taxon>
        <taxon>Fungi</taxon>
        <taxon>Dikarya</taxon>
        <taxon>Ascomycota</taxon>
        <taxon>Pezizomycotina</taxon>
        <taxon>Dothideomycetes</taxon>
        <taxon>Dothideomycetidae</taxon>
        <taxon>Mycosphaerellales</taxon>
        <taxon>Teratosphaeriaceae</taxon>
        <taxon>Friedmanniomyces</taxon>
    </lineage>
</organism>
<dbReference type="InterPro" id="IPR032705">
    <property type="entry name" value="ORC4_C"/>
</dbReference>
<accession>A0A4U0VH49</accession>
<evidence type="ECO:0000256" key="3">
    <source>
        <dbReference type="ARBA" id="ARBA00019083"/>
    </source>
</evidence>
<evidence type="ECO:0000256" key="6">
    <source>
        <dbReference type="ARBA" id="ARBA00023242"/>
    </source>
</evidence>
<dbReference type="OrthoDB" id="343623at2759"/>
<feature type="domain" description="AAA+ ATPase" evidence="8">
    <location>
        <begin position="416"/>
        <end position="586"/>
    </location>
</feature>
<dbReference type="SUPFAM" id="SSF52540">
    <property type="entry name" value="P-loop containing nucleoside triphosphate hydrolases"/>
    <property type="match status" value="1"/>
</dbReference>
<protein>
    <recommendedName>
        <fullName evidence="3">Origin recognition complex subunit 4</fullName>
    </recommendedName>
</protein>
<dbReference type="GO" id="GO:0005664">
    <property type="term" value="C:nuclear origin of replication recognition complex"/>
    <property type="evidence" value="ECO:0007669"/>
    <property type="project" value="TreeGrafter"/>
</dbReference>